<gene>
    <name evidence="2" type="ORF">LEP1GSC016_0752</name>
</gene>
<dbReference type="EMBL" id="ANMU01000173">
    <property type="protein sequence ID" value="EMJ77830.1"/>
    <property type="molecule type" value="Genomic_DNA"/>
</dbReference>
<accession>M6BVF6</accession>
<keyword evidence="1" id="KW-0472">Membrane</keyword>
<evidence type="ECO:0000313" key="3">
    <source>
        <dbReference type="Proteomes" id="UP000011873"/>
    </source>
</evidence>
<reference evidence="2 3" key="1">
    <citation type="submission" date="2013-01" db="EMBL/GenBank/DDBJ databases">
        <authorList>
            <person name="Harkins D.M."/>
            <person name="Durkin A.S."/>
            <person name="Brinkac L.M."/>
            <person name="Haft D.H."/>
            <person name="Selengut J.D."/>
            <person name="Sanka R."/>
            <person name="DePew J."/>
            <person name="Purushe J."/>
            <person name="Galloway R.L."/>
            <person name="Vinetz J.M."/>
            <person name="Sutton G.G."/>
            <person name="Nierman W.C."/>
            <person name="Fouts D.E."/>
        </authorList>
    </citation>
    <scope>NUCLEOTIDE SEQUENCE [LARGE SCALE GENOMIC DNA]</scope>
    <source>
        <strain evidence="2 3">Sponselee CDC</strain>
    </source>
</reference>
<dbReference type="Proteomes" id="UP000011873">
    <property type="component" value="Unassembled WGS sequence"/>
</dbReference>
<organism evidence="2 3">
    <name type="scientific">Leptospira borgpetersenii serovar Hardjo-bovis str. Sponselee</name>
    <dbReference type="NCBI Taxonomy" id="1303729"/>
    <lineage>
        <taxon>Bacteria</taxon>
        <taxon>Pseudomonadati</taxon>
        <taxon>Spirochaetota</taxon>
        <taxon>Spirochaetia</taxon>
        <taxon>Leptospirales</taxon>
        <taxon>Leptospiraceae</taxon>
        <taxon>Leptospira</taxon>
    </lineage>
</organism>
<keyword evidence="1" id="KW-1133">Transmembrane helix</keyword>
<keyword evidence="1" id="KW-0812">Transmembrane</keyword>
<evidence type="ECO:0000256" key="1">
    <source>
        <dbReference type="SAM" id="Phobius"/>
    </source>
</evidence>
<feature type="transmembrane region" description="Helical" evidence="1">
    <location>
        <begin position="12"/>
        <end position="36"/>
    </location>
</feature>
<sequence>MFQSATQHFNLFVYYSFFIPIMLRCRISTSIAFAVVDRCFVVKKKVGTVQRTVGFANAVCFSVSVNCILNP</sequence>
<comment type="caution">
    <text evidence="2">The sequence shown here is derived from an EMBL/GenBank/DDBJ whole genome shotgun (WGS) entry which is preliminary data.</text>
</comment>
<protein>
    <submittedName>
        <fullName evidence="2">Uncharacterized protein</fullName>
    </submittedName>
</protein>
<evidence type="ECO:0000313" key="2">
    <source>
        <dbReference type="EMBL" id="EMJ77830.1"/>
    </source>
</evidence>
<proteinExistence type="predicted"/>
<name>M6BVF6_LEPBO</name>
<dbReference type="PATRIC" id="fig|1218567.3.peg.4158"/>
<dbReference type="AlphaFoldDB" id="M6BVF6"/>